<evidence type="ECO:0000313" key="3">
    <source>
        <dbReference type="Proteomes" id="UP001595752"/>
    </source>
</evidence>
<dbReference type="RefSeq" id="WP_377911745.1">
    <property type="nucleotide sequence ID" value="NZ_JBHRZT010000008.1"/>
</dbReference>
<organism evidence="2 3">
    <name type="scientific">Bacillus songklensis</name>
    <dbReference type="NCBI Taxonomy" id="1069116"/>
    <lineage>
        <taxon>Bacteria</taxon>
        <taxon>Bacillati</taxon>
        <taxon>Bacillota</taxon>
        <taxon>Bacilli</taxon>
        <taxon>Bacillales</taxon>
        <taxon>Bacillaceae</taxon>
        <taxon>Bacillus</taxon>
    </lineage>
</organism>
<sequence>MKGDVSLSQTTATIVGIYQINLISANKIKENYERYIDSNGLPFANTYRLGIFYVLARTNGIWDLKQTLGEETIYRFKGTQKTGEYIGNHHYGYMGKAIGLSSTVLRAAAGMYQIYSGTSKWRFVLSYFDDPLDSKAIADGCNDYDDGYRF</sequence>
<dbReference type="Pfam" id="PF15607">
    <property type="entry name" value="Ntox44"/>
    <property type="match status" value="1"/>
</dbReference>
<dbReference type="Proteomes" id="UP001595752">
    <property type="component" value="Unassembled WGS sequence"/>
</dbReference>
<protein>
    <submittedName>
        <fullName evidence="2">Polymorphic toxin type 44 domain-containing protein</fullName>
    </submittedName>
</protein>
<proteinExistence type="predicted"/>
<gene>
    <name evidence="2" type="ORF">ACFOU2_01890</name>
</gene>
<feature type="domain" description="Bacterial toxin 44" evidence="1">
    <location>
        <begin position="54"/>
        <end position="145"/>
    </location>
</feature>
<evidence type="ECO:0000313" key="2">
    <source>
        <dbReference type="EMBL" id="MFC3882344.1"/>
    </source>
</evidence>
<dbReference type="InterPro" id="IPR028946">
    <property type="entry name" value="Ntox44"/>
</dbReference>
<comment type="caution">
    <text evidence="2">The sequence shown here is derived from an EMBL/GenBank/DDBJ whole genome shotgun (WGS) entry which is preliminary data.</text>
</comment>
<keyword evidence="3" id="KW-1185">Reference proteome</keyword>
<evidence type="ECO:0000259" key="1">
    <source>
        <dbReference type="Pfam" id="PF15607"/>
    </source>
</evidence>
<name>A0ABV8AZR2_9BACI</name>
<reference evidence="3" key="1">
    <citation type="journal article" date="2019" name="Int. J. Syst. Evol. Microbiol.">
        <title>The Global Catalogue of Microorganisms (GCM) 10K type strain sequencing project: providing services to taxonomists for standard genome sequencing and annotation.</title>
        <authorList>
            <consortium name="The Broad Institute Genomics Platform"/>
            <consortium name="The Broad Institute Genome Sequencing Center for Infectious Disease"/>
            <person name="Wu L."/>
            <person name="Ma J."/>
        </authorList>
    </citation>
    <scope>NUCLEOTIDE SEQUENCE [LARGE SCALE GENOMIC DNA]</scope>
    <source>
        <strain evidence="3">CCUG 61889</strain>
    </source>
</reference>
<dbReference type="EMBL" id="JBHRZT010000008">
    <property type="protein sequence ID" value="MFC3882344.1"/>
    <property type="molecule type" value="Genomic_DNA"/>
</dbReference>
<accession>A0ABV8AZR2</accession>